<evidence type="ECO:0000256" key="1">
    <source>
        <dbReference type="SAM" id="Phobius"/>
    </source>
</evidence>
<evidence type="ECO:0000313" key="3">
    <source>
        <dbReference type="Proteomes" id="UP001206895"/>
    </source>
</evidence>
<feature type="transmembrane region" description="Helical" evidence="1">
    <location>
        <begin position="12"/>
        <end position="30"/>
    </location>
</feature>
<gene>
    <name evidence="2" type="ORF">LX13_001299</name>
</gene>
<organism evidence="2 3">
    <name type="scientific">Williamsia maris</name>
    <dbReference type="NCBI Taxonomy" id="72806"/>
    <lineage>
        <taxon>Bacteria</taxon>
        <taxon>Bacillati</taxon>
        <taxon>Actinomycetota</taxon>
        <taxon>Actinomycetes</taxon>
        <taxon>Mycobacteriales</taxon>
        <taxon>Nocardiaceae</taxon>
        <taxon>Williamsia</taxon>
    </lineage>
</organism>
<comment type="caution">
    <text evidence="2">The sequence shown here is derived from an EMBL/GenBank/DDBJ whole genome shotgun (WGS) entry which is preliminary data.</text>
</comment>
<name>A0ABT1HB61_9NOCA</name>
<dbReference type="RefSeq" id="WP_253660458.1">
    <property type="nucleotide sequence ID" value="NZ_BAAAJQ010000001.1"/>
</dbReference>
<sequence>MMNQHLPRRRTIVIVAVVVAVLVVVASAIFTSSKDDAPLPNSTEKVGKDDPLTAAQATEVRNGAHTLTVELVDRITSDGRDVDRDRSYEAWSVCTAKQEDLFEPTYNGIYYHATVFVTTSRPVFTPEIRTLTGDVGVTWNSDDDEKGTRGIYTVEVPGGESLGVNVDSPCYFLRDAGTQGRAEATKNVTGFLRQEWRR</sequence>
<dbReference type="Proteomes" id="UP001206895">
    <property type="component" value="Unassembled WGS sequence"/>
</dbReference>
<accession>A0ABT1HB61</accession>
<dbReference type="EMBL" id="JAMTCJ010000001">
    <property type="protein sequence ID" value="MCP2175492.1"/>
    <property type="molecule type" value="Genomic_DNA"/>
</dbReference>
<keyword evidence="1" id="KW-0812">Transmembrane</keyword>
<protein>
    <submittedName>
        <fullName evidence="2">Uncharacterized protein</fullName>
    </submittedName>
</protein>
<keyword evidence="3" id="KW-1185">Reference proteome</keyword>
<proteinExistence type="predicted"/>
<evidence type="ECO:0000313" key="2">
    <source>
        <dbReference type="EMBL" id="MCP2175492.1"/>
    </source>
</evidence>
<keyword evidence="1" id="KW-0472">Membrane</keyword>
<reference evidence="2 3" key="1">
    <citation type="submission" date="2022-06" db="EMBL/GenBank/DDBJ databases">
        <title>Genomic Encyclopedia of Archaeal and Bacterial Type Strains, Phase II (KMG-II): from individual species to whole genera.</title>
        <authorList>
            <person name="Goeker M."/>
        </authorList>
    </citation>
    <scope>NUCLEOTIDE SEQUENCE [LARGE SCALE GENOMIC DNA]</scope>
    <source>
        <strain evidence="2 3">DSM 44693</strain>
    </source>
</reference>
<keyword evidence="1" id="KW-1133">Transmembrane helix</keyword>